<dbReference type="InParanoid" id="H3AA44"/>
<dbReference type="FunFam" id="3.30.505.10:FF:000049">
    <property type="entry name" value="Suppressor of cytokine signaling 2"/>
    <property type="match status" value="1"/>
</dbReference>
<dbReference type="InterPro" id="IPR000980">
    <property type="entry name" value="SH2"/>
</dbReference>
<dbReference type="STRING" id="7897.ENSLACP00000006515"/>
<dbReference type="GO" id="GO:0046935">
    <property type="term" value="F:1-phosphatidylinositol-3-kinase regulator activity"/>
    <property type="evidence" value="ECO:0007669"/>
    <property type="project" value="TreeGrafter"/>
</dbReference>
<reference evidence="6" key="1">
    <citation type="submission" date="2011-08" db="EMBL/GenBank/DDBJ databases">
        <title>The draft genome of Latimeria chalumnae.</title>
        <authorList>
            <person name="Di Palma F."/>
            <person name="Alfoldi J."/>
            <person name="Johnson J."/>
            <person name="Berlin A."/>
            <person name="Gnerre S."/>
            <person name="Jaffe D."/>
            <person name="MacCallum I."/>
            <person name="Young S."/>
            <person name="Walker B.J."/>
            <person name="Lander E."/>
            <person name="Lindblad-Toh K."/>
        </authorList>
    </citation>
    <scope>NUCLEOTIDE SEQUENCE [LARGE SCALE GENOMIC DNA]</scope>
    <source>
        <strain evidence="6">Wild caught</strain>
    </source>
</reference>
<gene>
    <name evidence="5" type="primary">SOCS2</name>
</gene>
<feature type="compositionally biased region" description="Basic and acidic residues" evidence="3">
    <location>
        <begin position="7"/>
        <end position="21"/>
    </location>
</feature>
<dbReference type="HOGENOM" id="CLU_079452_4_2_1"/>
<evidence type="ECO:0000256" key="2">
    <source>
        <dbReference type="PROSITE-ProRule" id="PRU00191"/>
    </source>
</evidence>
<dbReference type="SMART" id="SM00252">
    <property type="entry name" value="SH2"/>
    <property type="match status" value="1"/>
</dbReference>
<keyword evidence="1 2" id="KW-0727">SH2 domain</keyword>
<dbReference type="PANTHER" id="PTHR10155">
    <property type="entry name" value="PHOSPHATIDYLINOSITOL 3-KINASE REGULATORY SUBUNIT"/>
    <property type="match status" value="1"/>
</dbReference>
<dbReference type="EMBL" id="AFYH01182642">
    <property type="status" value="NOT_ANNOTATED_CDS"/>
    <property type="molecule type" value="Genomic_DNA"/>
</dbReference>
<dbReference type="eggNOG" id="KOG4566">
    <property type="taxonomic scope" value="Eukaryota"/>
</dbReference>
<dbReference type="PANTHER" id="PTHR10155:SF7">
    <property type="entry name" value="SUPPRESSOR OF CYTOKINE SIGNALING 2"/>
    <property type="match status" value="1"/>
</dbReference>
<dbReference type="OMA" id="LRKTGWY"/>
<feature type="region of interest" description="Disordered" evidence="3">
    <location>
        <begin position="1"/>
        <end position="21"/>
    </location>
</feature>
<reference evidence="5" key="3">
    <citation type="submission" date="2025-09" db="UniProtKB">
        <authorList>
            <consortium name="Ensembl"/>
        </authorList>
    </citation>
    <scope>IDENTIFICATION</scope>
</reference>
<dbReference type="Proteomes" id="UP000008672">
    <property type="component" value="Unassembled WGS sequence"/>
</dbReference>
<dbReference type="Gene3D" id="3.30.505.10">
    <property type="entry name" value="SH2 domain"/>
    <property type="match status" value="1"/>
</dbReference>
<dbReference type="GeneTree" id="ENSGT00940000157983"/>
<dbReference type="InterPro" id="IPR036860">
    <property type="entry name" value="SH2_dom_sf"/>
</dbReference>
<dbReference type="Ensembl" id="ENSLACT00000006568.1">
    <property type="protein sequence ID" value="ENSLACP00000006515.1"/>
    <property type="gene ID" value="ENSLACG00000005775.1"/>
</dbReference>
<accession>H3AA44</accession>
<sequence length="176" mass="19905">MTFQSADHTESVEHERTGVESRVLDSDQSRIAAAMGELKKSGWYWGNLTAGEAKEILQNTSEGTFLIRNSSHSDYLLTISVKTSLGPTNLRIEYRNGKFRLDSLVFVKPRLKQFDSVVGLIQYYVFLSGTSQNPETVPPLNGTVQFWLRKPIYTSVPCLQHFCRIAINQSTTKIQE</sequence>
<evidence type="ECO:0000313" key="5">
    <source>
        <dbReference type="Ensembl" id="ENSLACP00000006515.1"/>
    </source>
</evidence>
<evidence type="ECO:0000256" key="3">
    <source>
        <dbReference type="SAM" id="MobiDB-lite"/>
    </source>
</evidence>
<feature type="domain" description="SH2" evidence="4">
    <location>
        <begin position="43"/>
        <end position="152"/>
    </location>
</feature>
<dbReference type="Gene3D" id="1.10.750.20">
    <property type="entry name" value="SOCS box"/>
    <property type="match status" value="1"/>
</dbReference>
<dbReference type="AlphaFoldDB" id="H3AA44"/>
<dbReference type="PRINTS" id="PR00401">
    <property type="entry name" value="SH2DOMAIN"/>
</dbReference>
<proteinExistence type="predicted"/>
<evidence type="ECO:0000256" key="1">
    <source>
        <dbReference type="ARBA" id="ARBA00022999"/>
    </source>
</evidence>
<protein>
    <submittedName>
        <fullName evidence="5">Suppressor of cytokine signaling 2</fullName>
    </submittedName>
</protein>
<evidence type="ECO:0000259" key="4">
    <source>
        <dbReference type="PROSITE" id="PS50001"/>
    </source>
</evidence>
<dbReference type="Bgee" id="ENSLACG00000005775">
    <property type="expression patterns" value="Expressed in post-anal tail muscle and 2 other cell types or tissues"/>
</dbReference>
<dbReference type="GO" id="GO:0005942">
    <property type="term" value="C:phosphatidylinositol 3-kinase complex"/>
    <property type="evidence" value="ECO:0007669"/>
    <property type="project" value="TreeGrafter"/>
</dbReference>
<dbReference type="FunCoup" id="H3AA44">
    <property type="interactions" value="710"/>
</dbReference>
<dbReference type="SUPFAM" id="SSF55550">
    <property type="entry name" value="SH2 domain"/>
    <property type="match status" value="1"/>
</dbReference>
<evidence type="ECO:0000313" key="6">
    <source>
        <dbReference type="Proteomes" id="UP000008672"/>
    </source>
</evidence>
<dbReference type="PROSITE" id="PS50001">
    <property type="entry name" value="SH2"/>
    <property type="match status" value="1"/>
</dbReference>
<keyword evidence="6" id="KW-1185">Reference proteome</keyword>
<dbReference type="Pfam" id="PF00017">
    <property type="entry name" value="SH2"/>
    <property type="match status" value="1"/>
</dbReference>
<reference evidence="5" key="2">
    <citation type="submission" date="2025-08" db="UniProtKB">
        <authorList>
            <consortium name="Ensembl"/>
        </authorList>
    </citation>
    <scope>IDENTIFICATION</scope>
</reference>
<organism evidence="5 6">
    <name type="scientific">Latimeria chalumnae</name>
    <name type="common">Coelacanth</name>
    <dbReference type="NCBI Taxonomy" id="7897"/>
    <lineage>
        <taxon>Eukaryota</taxon>
        <taxon>Metazoa</taxon>
        <taxon>Chordata</taxon>
        <taxon>Craniata</taxon>
        <taxon>Vertebrata</taxon>
        <taxon>Euteleostomi</taxon>
        <taxon>Coelacanthiformes</taxon>
        <taxon>Coelacanthidae</taxon>
        <taxon>Latimeria</taxon>
    </lineage>
</organism>
<dbReference type="GO" id="GO:0046854">
    <property type="term" value="P:phosphatidylinositol phosphate biosynthetic process"/>
    <property type="evidence" value="ECO:0007669"/>
    <property type="project" value="TreeGrafter"/>
</dbReference>
<name>H3AA44_LATCH</name>